<dbReference type="GO" id="GO:0016787">
    <property type="term" value="F:hydrolase activity"/>
    <property type="evidence" value="ECO:0007669"/>
    <property type="project" value="InterPro"/>
</dbReference>
<proteinExistence type="predicted"/>
<sequence length="224" mass="25258">MQKCKFGTFFAVLLLTILGIFRISGQTAEWQPLLGKNFDGARYQKESWKIEHDVLIGLEDKVLWATGEYGNFVLDLEFKNDPGTNSGVIVYCTDKKDWIPNSVEIQIADDHSEKWGNSRKDYQCGAIFGHLPASEQKVVKKPGKWNKMQVICKGQQIDVVLNGKKVTSMDMSKWTSGKVNPDNSTIPDWLPEPFAELPTKGSIGFQGKHGDASIYYRNIRIKAL</sequence>
<evidence type="ECO:0000313" key="2">
    <source>
        <dbReference type="EMBL" id="MCG2462776.1"/>
    </source>
</evidence>
<accession>A0AAE3EZT1</accession>
<name>A0AAE3EZT1_9FLAO</name>
<gene>
    <name evidence="2" type="ORF">K8352_18580</name>
</gene>
<comment type="caution">
    <text evidence="2">The sequence shown here is derived from an EMBL/GenBank/DDBJ whole genome shotgun (WGS) entry which is preliminary data.</text>
</comment>
<dbReference type="EMBL" id="JAIRBC010000044">
    <property type="protein sequence ID" value="MCG2462776.1"/>
    <property type="molecule type" value="Genomic_DNA"/>
</dbReference>
<dbReference type="Pfam" id="PF06439">
    <property type="entry name" value="3keto-disac_hyd"/>
    <property type="match status" value="1"/>
</dbReference>
<dbReference type="AlphaFoldDB" id="A0AAE3EZT1"/>
<dbReference type="Gene3D" id="2.60.120.560">
    <property type="entry name" value="Exo-inulinase, domain 1"/>
    <property type="match status" value="1"/>
</dbReference>
<organism evidence="2 3">
    <name type="scientific">Cerina litoralis</name>
    <dbReference type="NCBI Taxonomy" id="2874477"/>
    <lineage>
        <taxon>Bacteria</taxon>
        <taxon>Pseudomonadati</taxon>
        <taxon>Bacteroidota</taxon>
        <taxon>Flavobacteriia</taxon>
        <taxon>Flavobacteriales</taxon>
        <taxon>Flavobacteriaceae</taxon>
        <taxon>Cerina</taxon>
    </lineage>
</organism>
<protein>
    <submittedName>
        <fullName evidence="2">DUF1080 domain-containing protein</fullName>
    </submittedName>
</protein>
<dbReference type="Proteomes" id="UP001200642">
    <property type="component" value="Unassembled WGS sequence"/>
</dbReference>
<feature type="domain" description="3-keto-alpha-glucoside-1,2-lyase/3-keto-2-hydroxy-glucal hydratase" evidence="1">
    <location>
        <begin position="29"/>
        <end position="222"/>
    </location>
</feature>
<keyword evidence="3" id="KW-1185">Reference proteome</keyword>
<evidence type="ECO:0000259" key="1">
    <source>
        <dbReference type="Pfam" id="PF06439"/>
    </source>
</evidence>
<dbReference type="RefSeq" id="WP_317903911.1">
    <property type="nucleotide sequence ID" value="NZ_JAIRBC010000044.1"/>
</dbReference>
<reference evidence="2" key="1">
    <citation type="submission" date="2023-02" db="EMBL/GenBank/DDBJ databases">
        <title>Genome of Flavobacteriaceae gen. nov. sp. strain F89.</title>
        <authorList>
            <person name="Wang Y."/>
        </authorList>
    </citation>
    <scope>NUCLEOTIDE SEQUENCE</scope>
    <source>
        <strain evidence="2">F89</strain>
    </source>
</reference>
<dbReference type="InterPro" id="IPR010496">
    <property type="entry name" value="AL/BT2_dom"/>
</dbReference>
<evidence type="ECO:0000313" key="3">
    <source>
        <dbReference type="Proteomes" id="UP001200642"/>
    </source>
</evidence>